<dbReference type="InterPro" id="IPR010262">
    <property type="entry name" value="Arylsulfotransferase_bact"/>
</dbReference>
<dbReference type="InterPro" id="IPR026444">
    <property type="entry name" value="Secre_tail"/>
</dbReference>
<evidence type="ECO:0000256" key="1">
    <source>
        <dbReference type="ARBA" id="ARBA00022729"/>
    </source>
</evidence>
<dbReference type="Proteomes" id="UP001500459">
    <property type="component" value="Unassembled WGS sequence"/>
</dbReference>
<gene>
    <name evidence="3" type="ORF">GCM10022393_12060</name>
</gene>
<dbReference type="PANTHER" id="PTHR35340:SF5">
    <property type="entry name" value="ASST-DOMAIN-CONTAINING PROTEIN"/>
    <property type="match status" value="1"/>
</dbReference>
<organism evidence="3 4">
    <name type="scientific">Aquimarina addita</name>
    <dbReference type="NCBI Taxonomy" id="870485"/>
    <lineage>
        <taxon>Bacteria</taxon>
        <taxon>Pseudomonadati</taxon>
        <taxon>Bacteroidota</taxon>
        <taxon>Flavobacteriia</taxon>
        <taxon>Flavobacteriales</taxon>
        <taxon>Flavobacteriaceae</taxon>
        <taxon>Aquimarina</taxon>
    </lineage>
</organism>
<dbReference type="NCBIfam" id="TIGR04183">
    <property type="entry name" value="Por_Secre_tail"/>
    <property type="match status" value="1"/>
</dbReference>
<proteinExistence type="predicted"/>
<comment type="caution">
    <text evidence="3">The sequence shown here is derived from an EMBL/GenBank/DDBJ whole genome shotgun (WGS) entry which is preliminary data.</text>
</comment>
<accession>A0ABP7XER1</accession>
<dbReference type="Pfam" id="PF05935">
    <property type="entry name" value="Arylsulfotrans"/>
    <property type="match status" value="1"/>
</dbReference>
<keyword evidence="4" id="KW-1185">Reference proteome</keyword>
<name>A0ABP7XER1_9FLAO</name>
<protein>
    <submittedName>
        <fullName evidence="3">Aryl-sulfate sulfotransferase</fullName>
    </submittedName>
</protein>
<evidence type="ECO:0000259" key="2">
    <source>
        <dbReference type="Pfam" id="PF18962"/>
    </source>
</evidence>
<dbReference type="Pfam" id="PF18962">
    <property type="entry name" value="Por_Secre_tail"/>
    <property type="match status" value="1"/>
</dbReference>
<dbReference type="InterPro" id="IPR053143">
    <property type="entry name" value="Arylsulfate_ST"/>
</dbReference>
<dbReference type="PANTHER" id="PTHR35340">
    <property type="entry name" value="PQQ ENZYME REPEAT PROTEIN-RELATED"/>
    <property type="match status" value="1"/>
</dbReference>
<feature type="domain" description="Secretion system C-terminal sorting" evidence="2">
    <location>
        <begin position="455"/>
        <end position="521"/>
    </location>
</feature>
<reference evidence="4" key="1">
    <citation type="journal article" date="2019" name="Int. J. Syst. Evol. Microbiol.">
        <title>The Global Catalogue of Microorganisms (GCM) 10K type strain sequencing project: providing services to taxonomists for standard genome sequencing and annotation.</title>
        <authorList>
            <consortium name="The Broad Institute Genomics Platform"/>
            <consortium name="The Broad Institute Genome Sequencing Center for Infectious Disease"/>
            <person name="Wu L."/>
            <person name="Ma J."/>
        </authorList>
    </citation>
    <scope>NUCLEOTIDE SEQUENCE [LARGE SCALE GENOMIC DNA]</scope>
    <source>
        <strain evidence="4">JCM 17106</strain>
    </source>
</reference>
<evidence type="ECO:0000313" key="3">
    <source>
        <dbReference type="EMBL" id="GAA4113203.1"/>
    </source>
</evidence>
<dbReference type="EMBL" id="BAABCW010000003">
    <property type="protein sequence ID" value="GAA4113203.1"/>
    <property type="molecule type" value="Genomic_DNA"/>
</dbReference>
<sequence>MNTQNSYDGYTLFSPRFTVDTYLINNCGEIINQWTSNFQNTGGEFLMEDGSIYTSNLERNSSLLLNGVSGRIEKKDWDNNLLWEFSYSDTDYTLHHDYYPLSNGNILMLVAHRMTETEALESGRNPSLLPQEELYDERIIEVQPIGLDQGIIVWEWRLWDHLIQDFDTSKENFGVVSDHPELLNINYLGDSEAIADWLHINALDYNENLDQIIISSRHLNEFYIIDHSTTTTEAASSVGGNIGKGGDFLYRWGNPEAYNQGSTSDKKADGQHNVNWIPEGFPDANKIMFFNNGRNRTYSSVEIINPPINENGDYEYIPNTAYGPTESEWIYTDPENPDNFYSSFISGAYRLSNGNTLITNGAVGEIFEINSSATIVWKYINPLPFNDEAISQGETHTGTPLTFFRSKRYSPDYSAFSNKDLSPVGFIESNPIPENCELFNILSTEQYDRLPAVSISPNPVNDIMYINNNKNKTLQLEIRGLHGQKFPIQLINNWVDVSHLNTGIYIVLITFNDKTLTKKIIKT</sequence>
<evidence type="ECO:0000313" key="4">
    <source>
        <dbReference type="Proteomes" id="UP001500459"/>
    </source>
</evidence>
<keyword evidence="1" id="KW-0732">Signal</keyword>